<sequence length="633" mass="72227">MEPITQKDFSREEIRKRITQHAAAVWQMRAKDVETVDPLVTYLMEACAFELENTAKAIEQTRGRIIDRLANVMCPEVVDLPRPAHAILHARPDDTLADLDPSVQFFHRPPAREGVAPDIFFSPVVKSRVVNGSVLFMVSEAGIIEYGGPERVEHEKQLVPTFMTDYQSVWLGLELNSYVPSVAGLPLYIDWETESVQQKATYYRKLQDPYQTSWHLNGQPVPVYNGFISASAHAEHLGPQLDVLHLLEQEIMSQHHRSFVTLGDLPDRSEWGAAVGLYPPGFSLTEAQRQLFKREVLWLELRLSRSFPARAVATMEVRLNCFPVMNRFLNRQQQRLNPALNVFPLKSDAEFLFIRRVYDADSKDLFRSSPLRDINELDDNTFMWRPHDVGRFDERNARELLEHVQRLLLDENRAFRALGTGWFVKTLDELNRNLEDLRQQIQSMPNEGFKAGHPYIFIKPRKNDSNIFMEFWSTNGKAGNFIGAGTPLTYNGGYDAIKSDPASLFLVTTTTGGRDKPGIAEKEYHLRQTLLTRQRLVTVADIEAECKAYFFGRLGGIPVDVTVEKAFAENLIEGAGYVRCLDVTVIPRSRTDLTAAEWAAECDRCRLYLSERSAMNLPYRVKMQPLTPALRPL</sequence>
<accession>A0A939GAY1</accession>
<protein>
    <submittedName>
        <fullName evidence="1">Type VI secretion system baseplate subunit TssF</fullName>
    </submittedName>
</protein>
<name>A0A939GAY1_9BACT</name>
<proteinExistence type="predicted"/>
<dbReference type="AlphaFoldDB" id="A0A939GAY1"/>
<reference evidence="1 2" key="1">
    <citation type="submission" date="2021-03" db="EMBL/GenBank/DDBJ databases">
        <title>Fibrella sp. HMF5036 genome sequencing and assembly.</title>
        <authorList>
            <person name="Kang H."/>
            <person name="Kim H."/>
            <person name="Bae S."/>
            <person name="Joh K."/>
        </authorList>
    </citation>
    <scope>NUCLEOTIDE SEQUENCE [LARGE SCALE GENOMIC DNA]</scope>
    <source>
        <strain evidence="1 2">HMF5036</strain>
    </source>
</reference>
<dbReference type="RefSeq" id="WP_207337278.1">
    <property type="nucleotide sequence ID" value="NZ_JAFMYU010000018.1"/>
</dbReference>
<organism evidence="1 2">
    <name type="scientific">Fibrella aquatilis</name>
    <dbReference type="NCBI Taxonomy" id="2817059"/>
    <lineage>
        <taxon>Bacteria</taxon>
        <taxon>Pseudomonadati</taxon>
        <taxon>Bacteroidota</taxon>
        <taxon>Cytophagia</taxon>
        <taxon>Cytophagales</taxon>
        <taxon>Spirosomataceae</taxon>
        <taxon>Fibrella</taxon>
    </lineage>
</organism>
<evidence type="ECO:0000313" key="1">
    <source>
        <dbReference type="EMBL" id="MBO0933321.1"/>
    </source>
</evidence>
<gene>
    <name evidence="1" type="ORF">J2I48_20090</name>
</gene>
<evidence type="ECO:0000313" key="2">
    <source>
        <dbReference type="Proteomes" id="UP000664795"/>
    </source>
</evidence>
<keyword evidence="2" id="KW-1185">Reference proteome</keyword>
<comment type="caution">
    <text evidence="1">The sequence shown here is derived from an EMBL/GenBank/DDBJ whole genome shotgun (WGS) entry which is preliminary data.</text>
</comment>
<dbReference type="Proteomes" id="UP000664795">
    <property type="component" value="Unassembled WGS sequence"/>
</dbReference>
<dbReference type="EMBL" id="JAFMYU010000018">
    <property type="protein sequence ID" value="MBO0933321.1"/>
    <property type="molecule type" value="Genomic_DNA"/>
</dbReference>